<dbReference type="InterPro" id="IPR008919">
    <property type="entry name" value="Retrov_capsid_N"/>
</dbReference>
<dbReference type="SUPFAM" id="SSF47353">
    <property type="entry name" value="Retrovirus capsid dimerization domain-like"/>
    <property type="match status" value="1"/>
</dbReference>
<evidence type="ECO:0000256" key="2">
    <source>
        <dbReference type="ARBA" id="ARBA00022771"/>
    </source>
</evidence>
<dbReference type="PANTHER" id="PTHR40389">
    <property type="entry name" value="ENDOGENOUS RETROVIRUS GROUP K MEMBER 24 GAG POLYPROTEIN-RELATED"/>
    <property type="match status" value="1"/>
</dbReference>
<reference evidence="7 8" key="1">
    <citation type="submission" date="2020-02" db="EMBL/GenBank/DDBJ databases">
        <title>Bird 10,000 Genomes (B10K) Project - Family phase.</title>
        <authorList>
            <person name="Zhang G."/>
        </authorList>
    </citation>
    <scope>NUCLEOTIDE SEQUENCE [LARGE SCALE GENOMIC DNA]</scope>
    <source>
        <strain evidence="7">B10K-DU-017-21</strain>
    </source>
</reference>
<dbReference type="Proteomes" id="UP000632886">
    <property type="component" value="Unassembled WGS sequence"/>
</dbReference>
<dbReference type="GO" id="GO:0008270">
    <property type="term" value="F:zinc ion binding"/>
    <property type="evidence" value="ECO:0007669"/>
    <property type="project" value="UniProtKB-KW"/>
</dbReference>
<feature type="region of interest" description="Disordered" evidence="5">
    <location>
        <begin position="511"/>
        <end position="533"/>
    </location>
</feature>
<organism evidence="7 8">
    <name type="scientific">Centropus bengalensis</name>
    <name type="common">lesser coucal</name>
    <dbReference type="NCBI Taxonomy" id="1463675"/>
    <lineage>
        <taxon>Eukaryota</taxon>
        <taxon>Metazoa</taxon>
        <taxon>Chordata</taxon>
        <taxon>Craniata</taxon>
        <taxon>Vertebrata</taxon>
        <taxon>Euteleostomi</taxon>
        <taxon>Archelosauria</taxon>
        <taxon>Archosauria</taxon>
        <taxon>Dinosauria</taxon>
        <taxon>Saurischia</taxon>
        <taxon>Theropoda</taxon>
        <taxon>Coelurosauria</taxon>
        <taxon>Aves</taxon>
        <taxon>Neognathae</taxon>
        <taxon>Neoaves</taxon>
        <taxon>Otidimorphae</taxon>
        <taxon>Cuculiformes</taxon>
        <taxon>Centropidae</taxon>
        <taxon>Centropus</taxon>
    </lineage>
</organism>
<dbReference type="GO" id="GO:0016032">
    <property type="term" value="P:viral process"/>
    <property type="evidence" value="ECO:0007669"/>
    <property type="project" value="InterPro"/>
</dbReference>
<dbReference type="EMBL" id="WBNK01006390">
    <property type="protein sequence ID" value="NXY00510.1"/>
    <property type="molecule type" value="Genomic_DNA"/>
</dbReference>
<keyword evidence="8" id="KW-1185">Reference proteome</keyword>
<dbReference type="PANTHER" id="PTHR40389:SF3">
    <property type="entry name" value="IGE-BINDING PROTEIN"/>
    <property type="match status" value="1"/>
</dbReference>
<dbReference type="SUPFAM" id="SSF57756">
    <property type="entry name" value="Retrovirus zinc finger-like domains"/>
    <property type="match status" value="1"/>
</dbReference>
<sequence length="573" mass="62818">MERQAALNLFSQFLKQKGVKDIDVHKELPGLVAYGVAKGCFTNPSTIHELSEWRKFGDLIWEAVLDDDKAAKKLGKQWRVVHNALLQHTLELKAARSAQEAGAKNQSYVADQGPNPPRLTTFTLPMAADDVPIVPPAPSAPPEPEDEFPELPAEVESISPPVKGSGCSDELREQLRQRAECWARLAADRIQQGDREVMGDLGSAFPVTFQPIGVDQVQATLQPLDWKILTQLQATVAESGLHGEPASQMIDYIFNSNMLLPSECRIIMKLVCTPSQQLLCGAHWQNAAQESAAVQRQPGDPLYGITVEALLGVGMYYSVEAQAGLGPDRLKEAMRVFRQALSSVRDQGGIPTYMNIRQGVEESLGAFFDRLIDAIQKAGVPEYMKGVMLKQCVQQNGNSKVKNLISNMGGHWSIEELLERDASLPQGQTAFVVQAIKELGRELKECMRLDQDAQAMVALAPLRSAARSRPASGPVSARACYRCSNSSHTRRECRTRSVWCNNCNSGTHSTKACRRTTDNSGNGRMSAKSDGRVGTQVAVAQTRENPAEMQQPFTPGNCDQQPSGVSGWTWQPQ</sequence>
<feature type="region of interest" description="Disordered" evidence="5">
    <location>
        <begin position="546"/>
        <end position="573"/>
    </location>
</feature>
<feature type="compositionally biased region" description="Polar residues" evidence="5">
    <location>
        <begin position="551"/>
        <end position="573"/>
    </location>
</feature>
<dbReference type="InterPro" id="IPR001878">
    <property type="entry name" value="Znf_CCHC"/>
</dbReference>
<feature type="non-terminal residue" evidence="7">
    <location>
        <position position="1"/>
    </location>
</feature>
<dbReference type="AlphaFoldDB" id="A0A852M9U9"/>
<dbReference type="InterPro" id="IPR008916">
    <property type="entry name" value="Retrov_capsid_C"/>
</dbReference>
<accession>A0A852M9U9</accession>
<evidence type="ECO:0000256" key="3">
    <source>
        <dbReference type="ARBA" id="ARBA00022833"/>
    </source>
</evidence>
<dbReference type="SUPFAM" id="SSF47943">
    <property type="entry name" value="Retrovirus capsid protein, N-terminal core domain"/>
    <property type="match status" value="1"/>
</dbReference>
<feature type="non-terminal residue" evidence="7">
    <location>
        <position position="573"/>
    </location>
</feature>
<evidence type="ECO:0000313" key="8">
    <source>
        <dbReference type="Proteomes" id="UP000632886"/>
    </source>
</evidence>
<keyword evidence="1" id="KW-0479">Metal-binding</keyword>
<dbReference type="Pfam" id="PF19317">
    <property type="entry name" value="Gag_p24_C"/>
    <property type="match status" value="1"/>
</dbReference>
<dbReference type="Gene3D" id="1.10.1200.30">
    <property type="match status" value="1"/>
</dbReference>
<dbReference type="InterPro" id="IPR045345">
    <property type="entry name" value="Gag_p24_C"/>
</dbReference>
<dbReference type="InterPro" id="IPR050195">
    <property type="entry name" value="Primate_lentivir_Gag_pol-like"/>
</dbReference>
<proteinExistence type="predicted"/>
<dbReference type="InterPro" id="IPR036875">
    <property type="entry name" value="Znf_CCHC_sf"/>
</dbReference>
<gene>
    <name evidence="7" type="primary">Ervk6_2</name>
    <name evidence="7" type="ORF">CENBEN_R01073</name>
</gene>
<evidence type="ECO:0000259" key="6">
    <source>
        <dbReference type="PROSITE" id="PS50158"/>
    </source>
</evidence>
<evidence type="ECO:0000256" key="1">
    <source>
        <dbReference type="ARBA" id="ARBA00022723"/>
    </source>
</evidence>
<evidence type="ECO:0000256" key="4">
    <source>
        <dbReference type="PROSITE-ProRule" id="PRU00047"/>
    </source>
</evidence>
<keyword evidence="3" id="KW-0862">Zinc</keyword>
<evidence type="ECO:0000313" key="7">
    <source>
        <dbReference type="EMBL" id="NXY00510.1"/>
    </source>
</evidence>
<comment type="caution">
    <text evidence="7">The sequence shown here is derived from an EMBL/GenBank/DDBJ whole genome shotgun (WGS) entry which is preliminary data.</text>
</comment>
<protein>
    <submittedName>
        <fullName evidence="7">GAK6 protein</fullName>
    </submittedName>
</protein>
<dbReference type="PROSITE" id="PS50158">
    <property type="entry name" value="ZF_CCHC"/>
    <property type="match status" value="1"/>
</dbReference>
<evidence type="ECO:0000256" key="5">
    <source>
        <dbReference type="SAM" id="MobiDB-lite"/>
    </source>
</evidence>
<dbReference type="Pfam" id="PF00607">
    <property type="entry name" value="Gag_p24"/>
    <property type="match status" value="1"/>
</dbReference>
<dbReference type="Gene3D" id="1.10.375.10">
    <property type="entry name" value="Human Immunodeficiency Virus Type 1 Capsid Protein"/>
    <property type="match status" value="1"/>
</dbReference>
<dbReference type="GO" id="GO:0003676">
    <property type="term" value="F:nucleic acid binding"/>
    <property type="evidence" value="ECO:0007669"/>
    <property type="project" value="InterPro"/>
</dbReference>
<keyword evidence="2 4" id="KW-0863">Zinc-finger</keyword>
<name>A0A852M9U9_9AVES</name>
<dbReference type="Gene3D" id="4.10.60.10">
    <property type="entry name" value="Zinc finger, CCHC-type"/>
    <property type="match status" value="1"/>
</dbReference>
<feature type="domain" description="CCHC-type" evidence="6">
    <location>
        <begin position="480"/>
        <end position="494"/>
    </location>
</feature>